<dbReference type="Proteomes" id="UP001412067">
    <property type="component" value="Unassembled WGS sequence"/>
</dbReference>
<evidence type="ECO:0000313" key="2">
    <source>
        <dbReference type="Proteomes" id="UP001412067"/>
    </source>
</evidence>
<dbReference type="EMBL" id="JBBWWR010000008">
    <property type="protein sequence ID" value="KAK8962485.1"/>
    <property type="molecule type" value="Genomic_DNA"/>
</dbReference>
<protein>
    <submittedName>
        <fullName evidence="1">Uncharacterized protein</fullName>
    </submittedName>
</protein>
<evidence type="ECO:0000313" key="1">
    <source>
        <dbReference type="EMBL" id="KAK8962485.1"/>
    </source>
</evidence>
<sequence length="84" mass="10077">MSYYTGKDDPIQHLQWFENVVDIKYISDAFKCRLFAITLKGKEKDWFHRSHPDQSIASSTYIRVSSYVSQHPRRGRRGRIHFSW</sequence>
<keyword evidence="2" id="KW-1185">Reference proteome</keyword>
<gene>
    <name evidence="1" type="ORF">KSP40_PGU000576</name>
</gene>
<proteinExistence type="predicted"/>
<accession>A0ABR2MEC4</accession>
<comment type="caution">
    <text evidence="1">The sequence shown here is derived from an EMBL/GenBank/DDBJ whole genome shotgun (WGS) entry which is preliminary data.</text>
</comment>
<name>A0ABR2MEC4_9ASPA</name>
<organism evidence="1 2">
    <name type="scientific">Platanthera guangdongensis</name>
    <dbReference type="NCBI Taxonomy" id="2320717"/>
    <lineage>
        <taxon>Eukaryota</taxon>
        <taxon>Viridiplantae</taxon>
        <taxon>Streptophyta</taxon>
        <taxon>Embryophyta</taxon>
        <taxon>Tracheophyta</taxon>
        <taxon>Spermatophyta</taxon>
        <taxon>Magnoliopsida</taxon>
        <taxon>Liliopsida</taxon>
        <taxon>Asparagales</taxon>
        <taxon>Orchidaceae</taxon>
        <taxon>Orchidoideae</taxon>
        <taxon>Orchideae</taxon>
        <taxon>Orchidinae</taxon>
        <taxon>Platanthera</taxon>
    </lineage>
</organism>
<reference evidence="1 2" key="1">
    <citation type="journal article" date="2022" name="Nat. Plants">
        <title>Genomes of leafy and leafless Platanthera orchids illuminate the evolution of mycoheterotrophy.</title>
        <authorList>
            <person name="Li M.H."/>
            <person name="Liu K.W."/>
            <person name="Li Z."/>
            <person name="Lu H.C."/>
            <person name="Ye Q.L."/>
            <person name="Zhang D."/>
            <person name="Wang J.Y."/>
            <person name="Li Y.F."/>
            <person name="Zhong Z.M."/>
            <person name="Liu X."/>
            <person name="Yu X."/>
            <person name="Liu D.K."/>
            <person name="Tu X.D."/>
            <person name="Liu B."/>
            <person name="Hao Y."/>
            <person name="Liao X.Y."/>
            <person name="Jiang Y.T."/>
            <person name="Sun W.H."/>
            <person name="Chen J."/>
            <person name="Chen Y.Q."/>
            <person name="Ai Y."/>
            <person name="Zhai J.W."/>
            <person name="Wu S.S."/>
            <person name="Zhou Z."/>
            <person name="Hsiao Y.Y."/>
            <person name="Wu W.L."/>
            <person name="Chen Y.Y."/>
            <person name="Lin Y.F."/>
            <person name="Hsu J.L."/>
            <person name="Li C.Y."/>
            <person name="Wang Z.W."/>
            <person name="Zhao X."/>
            <person name="Zhong W.Y."/>
            <person name="Ma X.K."/>
            <person name="Ma L."/>
            <person name="Huang J."/>
            <person name="Chen G.Z."/>
            <person name="Huang M.Z."/>
            <person name="Huang L."/>
            <person name="Peng D.H."/>
            <person name="Luo Y.B."/>
            <person name="Zou S.Q."/>
            <person name="Chen S.P."/>
            <person name="Lan S."/>
            <person name="Tsai W.C."/>
            <person name="Van de Peer Y."/>
            <person name="Liu Z.J."/>
        </authorList>
    </citation>
    <scope>NUCLEOTIDE SEQUENCE [LARGE SCALE GENOMIC DNA]</scope>
    <source>
        <strain evidence="1">Lor288</strain>
    </source>
</reference>